<proteinExistence type="predicted"/>
<evidence type="ECO:0000313" key="2">
    <source>
        <dbReference type="Proteomes" id="UP000628775"/>
    </source>
</evidence>
<sequence>MEAIASRMNELLNELYFYVKVQNVTRAKYIQQQLEEQLVSTPLNEQLVVNYLVAKYGYALLNVDFENAKKFLNQIEQSKHLLDDQWCYRFYLFRGLHSIIWNSDFANAQNSFEVAEQRLSSIDDAIEKAEYDYKMAFMYYHLKDPLHSVQYITKALDIYRDKSDFRRKCASCELILGLNSIDMKQYEEAEEQFYKVLDYANSVDDKDLKAQVLHNLGLLYAEQNKPAAAIHWLNERLKIEQLNYLTAYLLSRENFKLGRTKEALSWLNKGIELCQYIDNREYLMRFHLLKTYYLNVSKENFESAYREGIAYFYKEKFWSYVDEYGEQLAHFLRQQEEYEEAAEYYALASEARHKIIEMEGLN</sequence>
<comment type="caution">
    <text evidence="1">The sequence shown here is derived from an EMBL/GenBank/DDBJ whole genome shotgun (WGS) entry which is preliminary data.</text>
</comment>
<reference evidence="1" key="2">
    <citation type="submission" date="2020-09" db="EMBL/GenBank/DDBJ databases">
        <authorList>
            <person name="Sun Q."/>
            <person name="Zhou Y."/>
        </authorList>
    </citation>
    <scope>NUCLEOTIDE SEQUENCE</scope>
    <source>
        <strain evidence="1">CGMCC 1.15371</strain>
    </source>
</reference>
<gene>
    <name evidence="1" type="ORF">GCM10011391_06630</name>
</gene>
<dbReference type="SMART" id="SM00028">
    <property type="entry name" value="TPR"/>
    <property type="match status" value="5"/>
</dbReference>
<dbReference type="EMBL" id="BMIR01000002">
    <property type="protein sequence ID" value="GGE30641.1"/>
    <property type="molecule type" value="Genomic_DNA"/>
</dbReference>
<dbReference type="Proteomes" id="UP000628775">
    <property type="component" value="Unassembled WGS sequence"/>
</dbReference>
<dbReference type="AlphaFoldDB" id="A0A8J2VM71"/>
<dbReference type="InterPro" id="IPR019734">
    <property type="entry name" value="TPR_rpt"/>
</dbReference>
<accession>A0A8J2VM71</accession>
<organism evidence="1 2">
    <name type="scientific">Pullulanibacillus camelliae</name>
    <dbReference type="NCBI Taxonomy" id="1707096"/>
    <lineage>
        <taxon>Bacteria</taxon>
        <taxon>Bacillati</taxon>
        <taxon>Bacillota</taxon>
        <taxon>Bacilli</taxon>
        <taxon>Bacillales</taxon>
        <taxon>Sporolactobacillaceae</taxon>
        <taxon>Pullulanibacillus</taxon>
    </lineage>
</organism>
<evidence type="ECO:0000313" key="1">
    <source>
        <dbReference type="EMBL" id="GGE30641.1"/>
    </source>
</evidence>
<name>A0A8J2VM71_9BACL</name>
<dbReference type="RefSeq" id="WP_188689146.1">
    <property type="nucleotide sequence ID" value="NZ_BMIR01000002.1"/>
</dbReference>
<dbReference type="SUPFAM" id="SSF48452">
    <property type="entry name" value="TPR-like"/>
    <property type="match status" value="1"/>
</dbReference>
<dbReference type="Pfam" id="PF13424">
    <property type="entry name" value="TPR_12"/>
    <property type="match status" value="1"/>
</dbReference>
<evidence type="ECO:0008006" key="3">
    <source>
        <dbReference type="Google" id="ProtNLM"/>
    </source>
</evidence>
<protein>
    <recommendedName>
        <fullName evidence="3">Tetratricopeptide repeat protein</fullName>
    </recommendedName>
</protein>
<reference evidence="1" key="1">
    <citation type="journal article" date="2014" name="Int. J. Syst. Evol. Microbiol.">
        <title>Complete genome sequence of Corynebacterium casei LMG S-19264T (=DSM 44701T), isolated from a smear-ripened cheese.</title>
        <authorList>
            <consortium name="US DOE Joint Genome Institute (JGI-PGF)"/>
            <person name="Walter F."/>
            <person name="Albersmeier A."/>
            <person name="Kalinowski J."/>
            <person name="Ruckert C."/>
        </authorList>
    </citation>
    <scope>NUCLEOTIDE SEQUENCE</scope>
    <source>
        <strain evidence="1">CGMCC 1.15371</strain>
    </source>
</reference>
<keyword evidence="2" id="KW-1185">Reference proteome</keyword>
<dbReference type="Gene3D" id="1.25.40.10">
    <property type="entry name" value="Tetratricopeptide repeat domain"/>
    <property type="match status" value="1"/>
</dbReference>
<dbReference type="InterPro" id="IPR011990">
    <property type="entry name" value="TPR-like_helical_dom_sf"/>
</dbReference>